<dbReference type="RefSeq" id="WP_286136422.1">
    <property type="nucleotide sequence ID" value="NZ_BRPL01000002.1"/>
</dbReference>
<organism evidence="4 5">
    <name type="scientific">Philodulcilactobacillus myokoensis</name>
    <dbReference type="NCBI Taxonomy" id="2929573"/>
    <lineage>
        <taxon>Bacteria</taxon>
        <taxon>Bacillati</taxon>
        <taxon>Bacillota</taxon>
        <taxon>Bacilli</taxon>
        <taxon>Lactobacillales</taxon>
        <taxon>Lactobacillaceae</taxon>
        <taxon>Philodulcilactobacillus</taxon>
    </lineage>
</organism>
<dbReference type="GO" id="GO:0003841">
    <property type="term" value="F:1-acylglycerol-3-phosphate O-acyltransferase activity"/>
    <property type="evidence" value="ECO:0007669"/>
    <property type="project" value="TreeGrafter"/>
</dbReference>
<dbReference type="SUPFAM" id="SSF69593">
    <property type="entry name" value="Glycerol-3-phosphate (1)-acyltransferase"/>
    <property type="match status" value="1"/>
</dbReference>
<reference evidence="4" key="2">
    <citation type="journal article" date="2023" name="PLoS ONE">
        <title>Philodulcilactobacillus myokoensis gen. nov., sp. nov., a fructophilic, acidophilic, and agar-phobic lactic acid bacterium isolated from fermented vegetable extracts.</title>
        <authorList>
            <person name="Kouya T."/>
            <person name="Ishiyama Y."/>
            <person name="Ohashi S."/>
            <person name="Kumakubo R."/>
            <person name="Yamazaki T."/>
            <person name="Otaki T."/>
        </authorList>
    </citation>
    <scope>NUCLEOTIDE SEQUENCE</scope>
    <source>
        <strain evidence="4">WR16-4</strain>
    </source>
</reference>
<evidence type="ECO:0000256" key="1">
    <source>
        <dbReference type="ARBA" id="ARBA00022679"/>
    </source>
</evidence>
<dbReference type="InterPro" id="IPR002123">
    <property type="entry name" value="Plipid/glycerol_acylTrfase"/>
</dbReference>
<dbReference type="AlphaFoldDB" id="A0A9W6B140"/>
<reference evidence="4" key="1">
    <citation type="submission" date="2022-07" db="EMBL/GenBank/DDBJ databases">
        <authorList>
            <person name="Kouya T."/>
            <person name="Ishiyama Y."/>
        </authorList>
    </citation>
    <scope>NUCLEOTIDE SEQUENCE</scope>
    <source>
        <strain evidence="4">WR16-4</strain>
    </source>
</reference>
<dbReference type="EMBL" id="BRPL01000002">
    <property type="protein sequence ID" value="GLB46960.1"/>
    <property type="molecule type" value="Genomic_DNA"/>
</dbReference>
<dbReference type="SMART" id="SM00563">
    <property type="entry name" value="PlsC"/>
    <property type="match status" value="1"/>
</dbReference>
<evidence type="ECO:0000313" key="5">
    <source>
        <dbReference type="Proteomes" id="UP001144204"/>
    </source>
</evidence>
<keyword evidence="5" id="KW-1185">Reference proteome</keyword>
<comment type="caution">
    <text evidence="4">The sequence shown here is derived from an EMBL/GenBank/DDBJ whole genome shotgun (WGS) entry which is preliminary data.</text>
</comment>
<keyword evidence="1" id="KW-0808">Transferase</keyword>
<dbReference type="PANTHER" id="PTHR10434">
    <property type="entry name" value="1-ACYL-SN-GLYCEROL-3-PHOSPHATE ACYLTRANSFERASE"/>
    <property type="match status" value="1"/>
</dbReference>
<evidence type="ECO:0000259" key="3">
    <source>
        <dbReference type="SMART" id="SM00563"/>
    </source>
</evidence>
<keyword evidence="2 4" id="KW-0012">Acyltransferase</keyword>
<gene>
    <name evidence="4" type="primary">plsC</name>
    <name evidence="4" type="ORF">WR164_09390</name>
</gene>
<evidence type="ECO:0000313" key="4">
    <source>
        <dbReference type="EMBL" id="GLB46960.1"/>
    </source>
</evidence>
<sequence>MLYSFLRVIARLVLLIVNGKASFENKEKLPKGNYILVAPHRTWFDPIYLALAANPKRFTFMAKKELFNNKLLGWALHHVKAISVDRKHPGPSVIIKPVQILRKTDLSIIIFPSGTRHSEKLKSGAALIAKMAKVPLVPAVYQGPLTFKRLFSRKHVTVSFGDPIKVNPNLKLNEEGQAKVEKEMNDAFEKLDQEINPSFHYVDVSKK</sequence>
<accession>A0A9W6B140</accession>
<dbReference type="Proteomes" id="UP001144204">
    <property type="component" value="Unassembled WGS sequence"/>
</dbReference>
<dbReference type="CDD" id="cd07989">
    <property type="entry name" value="LPLAT_AGPAT-like"/>
    <property type="match status" value="1"/>
</dbReference>
<name>A0A9W6B140_9LACO</name>
<protein>
    <submittedName>
        <fullName evidence="4">1-acyl-sn-glycerol-3-phosphate acyltransferase</fullName>
    </submittedName>
</protein>
<evidence type="ECO:0000256" key="2">
    <source>
        <dbReference type="ARBA" id="ARBA00023315"/>
    </source>
</evidence>
<dbReference type="Pfam" id="PF01553">
    <property type="entry name" value="Acyltransferase"/>
    <property type="match status" value="1"/>
</dbReference>
<proteinExistence type="predicted"/>
<feature type="domain" description="Phospholipid/glycerol acyltransferase" evidence="3">
    <location>
        <begin position="34"/>
        <end position="144"/>
    </location>
</feature>
<dbReference type="PANTHER" id="PTHR10434:SF40">
    <property type="entry name" value="1-ACYL-SN-GLYCEROL-3-PHOSPHATE ACYLTRANSFERASE"/>
    <property type="match status" value="1"/>
</dbReference>
<dbReference type="GO" id="GO:0006654">
    <property type="term" value="P:phosphatidic acid biosynthetic process"/>
    <property type="evidence" value="ECO:0007669"/>
    <property type="project" value="TreeGrafter"/>
</dbReference>